<evidence type="ECO:0000313" key="1">
    <source>
        <dbReference type="EMBL" id="KAI8555864.1"/>
    </source>
</evidence>
<protein>
    <submittedName>
        <fullName evidence="1">Uncharacterized protein</fullName>
    </submittedName>
</protein>
<sequence>MDENGSDCSDDEYSVIGDKAEIGFIDFEDDKSVYAYDPTEEGAPVVISTPFPFTRGKPRSAFVGETSVHPITIQNTTSEPVELWGVNIYCSNPLDSFTLSLLEPPSANNLDVEHTRGFLEGFSLEDRVLQPHQTLTVWLSCKPKELGLHTSVVHFDVGEDRIERVVFLLAEDKISQSLASKKPYSRLLPIRKQFAADEFAVASRPAKTKKTNKTQGGNYKLPMFEIPTNVRELLENKQVPEAITKGLTKENYATYFSTLIIMEELHLEKEMRCHNMEHVAMRAKGANLLALRVPGLAERRPSLVLGDFVFAMLASESGNDTCPMHQGIIYRIEADEVLLKFSKQFHMNYRSGDLCNIRFTYNRVNMRRLYRAVEVAAESLETNLLFPPQSTTNRSIKTSTQIVPYTPLNEEQQRAVEMILGCEGSPPYVIHGPPGTGKTMTLVEAILQLYSTRKDARILVCAASNSAADHILDKLISNAIVGVQQNEVFRLNATSRAYEDVQAKFIPFCFFEGFIFKCPPLEALIHYRVIISTYMSSSLLYGEGIHRGHFSHIFLDEAGQASEPESMVPISNLCGRETVVVLAGDPMQLGPVIYSNHANEFGLGKSYLERIFECELYVTGEESFITKLVRNYRSHPAILHLPSKLFYKGKLLACREEDMTLSKSSWLSFLPNKEFPVLFHGIQGCDEREGNNPSWFNRIETSKVVDIVKKLMAGGKGTREGDIGVIAPYRQQVVKITQVLESFDMPNVKVGSVEQFQGQEREVIIISTVRSTAKHNEFDRTYCLGFLSNPRRFNVAVTRAKSLLIIVGNPHIVSKDPYWHKLLWHCSDNNSYQGCPLPERQYHAHKESEDYPTSTIRDTKHSRVKLVSRRLKLLQGQQHMDLLGSSRGVLTFRRSYPAVSVGCFLVEEAVRKENLVGCLLVEEAVRKFSNLMAGEIPLILRVQGLLEDGDLLSI</sequence>
<comment type="caution">
    <text evidence="1">The sequence shown here is derived from an EMBL/GenBank/DDBJ whole genome shotgun (WGS) entry which is preliminary data.</text>
</comment>
<dbReference type="Proteomes" id="UP001062846">
    <property type="component" value="Chromosome 5"/>
</dbReference>
<accession>A0ACC0NST4</accession>
<dbReference type="EMBL" id="CM046392">
    <property type="protein sequence ID" value="KAI8555864.1"/>
    <property type="molecule type" value="Genomic_DNA"/>
</dbReference>
<name>A0ACC0NST4_RHOML</name>
<gene>
    <name evidence="1" type="ORF">RHMOL_Rhmol05G0207200</name>
</gene>
<keyword evidence="2" id="KW-1185">Reference proteome</keyword>
<proteinExistence type="predicted"/>
<organism evidence="1 2">
    <name type="scientific">Rhododendron molle</name>
    <name type="common">Chinese azalea</name>
    <name type="synonym">Azalea mollis</name>
    <dbReference type="NCBI Taxonomy" id="49168"/>
    <lineage>
        <taxon>Eukaryota</taxon>
        <taxon>Viridiplantae</taxon>
        <taxon>Streptophyta</taxon>
        <taxon>Embryophyta</taxon>
        <taxon>Tracheophyta</taxon>
        <taxon>Spermatophyta</taxon>
        <taxon>Magnoliopsida</taxon>
        <taxon>eudicotyledons</taxon>
        <taxon>Gunneridae</taxon>
        <taxon>Pentapetalae</taxon>
        <taxon>asterids</taxon>
        <taxon>Ericales</taxon>
        <taxon>Ericaceae</taxon>
        <taxon>Ericoideae</taxon>
        <taxon>Rhodoreae</taxon>
        <taxon>Rhododendron</taxon>
    </lineage>
</organism>
<evidence type="ECO:0000313" key="2">
    <source>
        <dbReference type="Proteomes" id="UP001062846"/>
    </source>
</evidence>
<reference evidence="1" key="1">
    <citation type="submission" date="2022-02" db="EMBL/GenBank/DDBJ databases">
        <title>Plant Genome Project.</title>
        <authorList>
            <person name="Zhang R.-G."/>
        </authorList>
    </citation>
    <scope>NUCLEOTIDE SEQUENCE</scope>
    <source>
        <strain evidence="1">AT1</strain>
    </source>
</reference>